<dbReference type="PANTHER" id="PTHR48475:SF2">
    <property type="entry name" value="RIBONUCLEASE H"/>
    <property type="match status" value="1"/>
</dbReference>
<dbReference type="PANTHER" id="PTHR48475">
    <property type="entry name" value="RIBONUCLEASE H"/>
    <property type="match status" value="1"/>
</dbReference>
<dbReference type="GO" id="GO:0004523">
    <property type="term" value="F:RNA-DNA hybrid ribonuclease activity"/>
    <property type="evidence" value="ECO:0007669"/>
    <property type="project" value="InterPro"/>
</dbReference>
<dbReference type="Proteomes" id="UP000325315">
    <property type="component" value="Unassembled WGS sequence"/>
</dbReference>
<dbReference type="Pfam" id="PF13456">
    <property type="entry name" value="RVT_3"/>
    <property type="match status" value="1"/>
</dbReference>
<comment type="caution">
    <text evidence="2">The sequence shown here is derived from an EMBL/GenBank/DDBJ whole genome shotgun (WGS) entry which is preliminary data.</text>
</comment>
<evidence type="ECO:0000259" key="1">
    <source>
        <dbReference type="Pfam" id="PF13456"/>
    </source>
</evidence>
<name>A0A5B6WV86_9ROSI</name>
<organism evidence="2 3">
    <name type="scientific">Gossypium australe</name>
    <dbReference type="NCBI Taxonomy" id="47621"/>
    <lineage>
        <taxon>Eukaryota</taxon>
        <taxon>Viridiplantae</taxon>
        <taxon>Streptophyta</taxon>
        <taxon>Embryophyta</taxon>
        <taxon>Tracheophyta</taxon>
        <taxon>Spermatophyta</taxon>
        <taxon>Magnoliopsida</taxon>
        <taxon>eudicotyledons</taxon>
        <taxon>Gunneridae</taxon>
        <taxon>Pentapetalae</taxon>
        <taxon>rosids</taxon>
        <taxon>malvids</taxon>
        <taxon>Malvales</taxon>
        <taxon>Malvaceae</taxon>
        <taxon>Malvoideae</taxon>
        <taxon>Gossypium</taxon>
    </lineage>
</organism>
<sequence length="111" mass="12902">MAKIGLEARVLLVDPEGNEWQYRLSFGFQTVAVSSPAWSERAYYSYRFLLNDEYEVKESRLKKYHSIATQLLARFDKVQVKQVPRSDNTRADALSKLESSIVIEQRGRIML</sequence>
<evidence type="ECO:0000313" key="3">
    <source>
        <dbReference type="Proteomes" id="UP000325315"/>
    </source>
</evidence>
<reference evidence="3" key="1">
    <citation type="journal article" date="2019" name="Plant Biotechnol. J.">
        <title>Genome sequencing of the Australian wild diploid species Gossypium australe highlights disease resistance and delayed gland morphogenesis.</title>
        <authorList>
            <person name="Cai Y."/>
            <person name="Cai X."/>
            <person name="Wang Q."/>
            <person name="Wang P."/>
            <person name="Zhang Y."/>
            <person name="Cai C."/>
            <person name="Xu Y."/>
            <person name="Wang K."/>
            <person name="Zhou Z."/>
            <person name="Wang C."/>
            <person name="Geng S."/>
            <person name="Li B."/>
            <person name="Dong Q."/>
            <person name="Hou Y."/>
            <person name="Wang H."/>
            <person name="Ai P."/>
            <person name="Liu Z."/>
            <person name="Yi F."/>
            <person name="Sun M."/>
            <person name="An G."/>
            <person name="Cheng J."/>
            <person name="Zhang Y."/>
            <person name="Shi Q."/>
            <person name="Xie Y."/>
            <person name="Shi X."/>
            <person name="Chang Y."/>
            <person name="Huang F."/>
            <person name="Chen Y."/>
            <person name="Hong S."/>
            <person name="Mi L."/>
            <person name="Sun Q."/>
            <person name="Zhang L."/>
            <person name="Zhou B."/>
            <person name="Peng R."/>
            <person name="Zhang X."/>
            <person name="Liu F."/>
        </authorList>
    </citation>
    <scope>NUCLEOTIDE SEQUENCE [LARGE SCALE GENOMIC DNA]</scope>
    <source>
        <strain evidence="3">cv. PA1801</strain>
    </source>
</reference>
<dbReference type="InterPro" id="IPR002156">
    <property type="entry name" value="RNaseH_domain"/>
</dbReference>
<dbReference type="InterPro" id="IPR036397">
    <property type="entry name" value="RNaseH_sf"/>
</dbReference>
<proteinExistence type="predicted"/>
<gene>
    <name evidence="2" type="ORF">EPI10_006874</name>
</gene>
<dbReference type="GO" id="GO:0003676">
    <property type="term" value="F:nucleic acid binding"/>
    <property type="evidence" value="ECO:0007669"/>
    <property type="project" value="InterPro"/>
</dbReference>
<dbReference type="OrthoDB" id="1934793at2759"/>
<evidence type="ECO:0000313" key="2">
    <source>
        <dbReference type="EMBL" id="KAA3484815.1"/>
    </source>
</evidence>
<protein>
    <submittedName>
        <fullName evidence="2">Integrase, catalytic core</fullName>
    </submittedName>
</protein>
<feature type="domain" description="RNase H type-1" evidence="1">
    <location>
        <begin position="49"/>
        <end position="96"/>
    </location>
</feature>
<dbReference type="Gene3D" id="3.30.420.10">
    <property type="entry name" value="Ribonuclease H-like superfamily/Ribonuclease H"/>
    <property type="match status" value="1"/>
</dbReference>
<dbReference type="EMBL" id="SMMG02000002">
    <property type="protein sequence ID" value="KAA3484815.1"/>
    <property type="molecule type" value="Genomic_DNA"/>
</dbReference>
<accession>A0A5B6WV86</accession>
<keyword evidence="3" id="KW-1185">Reference proteome</keyword>
<dbReference type="AlphaFoldDB" id="A0A5B6WV86"/>